<gene>
    <name evidence="1" type="ORF">FOTG_04408</name>
</gene>
<protein>
    <submittedName>
        <fullName evidence="1">Uncharacterized protein</fullName>
    </submittedName>
</protein>
<organism evidence="1">
    <name type="scientific">Fusarium oxysporum f. sp. vasinfectum 25433</name>
    <dbReference type="NCBI Taxonomy" id="1089449"/>
    <lineage>
        <taxon>Eukaryota</taxon>
        <taxon>Fungi</taxon>
        <taxon>Dikarya</taxon>
        <taxon>Ascomycota</taxon>
        <taxon>Pezizomycotina</taxon>
        <taxon>Sordariomycetes</taxon>
        <taxon>Hypocreomycetidae</taxon>
        <taxon>Hypocreales</taxon>
        <taxon>Nectriaceae</taxon>
        <taxon>Fusarium</taxon>
        <taxon>Fusarium oxysporum species complex</taxon>
    </lineage>
</organism>
<proteinExistence type="predicted"/>
<reference evidence="1" key="2">
    <citation type="submission" date="2012-05" db="EMBL/GenBank/DDBJ databases">
        <title>The Genome Annotation of Fusarium oxysporum Cotton.</title>
        <authorList>
            <consortium name="The Broad Institute Genomics Platform"/>
            <person name="Ma L.-J."/>
            <person name="Corby-Kistler H."/>
            <person name="Broz K."/>
            <person name="Gale L.R."/>
            <person name="Jonkers W."/>
            <person name="O'Donnell K."/>
            <person name="Ploetz R."/>
            <person name="Steinberg C."/>
            <person name="Schwartz D.C."/>
            <person name="VanEtten H."/>
            <person name="Zhou S."/>
            <person name="Young S.K."/>
            <person name="Zeng Q."/>
            <person name="Gargeya S."/>
            <person name="Fitzgerald M."/>
            <person name="Abouelleil A."/>
            <person name="Alvarado L."/>
            <person name="Chapman S.B."/>
            <person name="Gainer-Dewar J."/>
            <person name="Goldberg J."/>
            <person name="Griggs A."/>
            <person name="Gujja S."/>
            <person name="Hansen M."/>
            <person name="Howarth C."/>
            <person name="Imamovic A."/>
            <person name="Ireland A."/>
            <person name="Larimer J."/>
            <person name="McCowan C."/>
            <person name="Murphy C."/>
            <person name="Pearson M."/>
            <person name="Poon T.W."/>
            <person name="Priest M."/>
            <person name="Roberts A."/>
            <person name="Saif S."/>
            <person name="Shea T."/>
            <person name="Sykes S."/>
            <person name="Wortman J."/>
            <person name="Nusbaum C."/>
            <person name="Birren B."/>
        </authorList>
    </citation>
    <scope>NUCLEOTIDE SEQUENCE</scope>
    <source>
        <strain evidence="1">25433</strain>
    </source>
</reference>
<dbReference type="EMBL" id="JH657924">
    <property type="protein sequence ID" value="EXM30428.1"/>
    <property type="molecule type" value="Genomic_DNA"/>
</dbReference>
<reference evidence="1" key="1">
    <citation type="submission" date="2011-11" db="EMBL/GenBank/DDBJ databases">
        <title>The Genome Sequence of Fusarium oxysporum Cotton.</title>
        <authorList>
            <consortium name="The Broad Institute Genome Sequencing Platform"/>
            <person name="Ma L.-J."/>
            <person name="Gale L.R."/>
            <person name="Schwartz D.C."/>
            <person name="Zhou S."/>
            <person name="Corby-Kistler H."/>
            <person name="Young S.K."/>
            <person name="Zeng Q."/>
            <person name="Gargeya S."/>
            <person name="Fitzgerald M."/>
            <person name="Haas B."/>
            <person name="Abouelleil A."/>
            <person name="Alvarado L."/>
            <person name="Arachchi H.M."/>
            <person name="Berlin A."/>
            <person name="Brown A."/>
            <person name="Chapman S.B."/>
            <person name="Chen Z."/>
            <person name="Dunbar C."/>
            <person name="Freedman E."/>
            <person name="Gearin G."/>
            <person name="Goldberg J."/>
            <person name="Griggs A."/>
            <person name="Gujja S."/>
            <person name="Heiman D."/>
            <person name="Howarth C."/>
            <person name="Larson L."/>
            <person name="Lui A."/>
            <person name="MacDonald P.J.P."/>
            <person name="Montmayeur A."/>
            <person name="Murphy C."/>
            <person name="Neiman D."/>
            <person name="Pearson M."/>
            <person name="Priest M."/>
            <person name="Roberts A."/>
            <person name="Saif S."/>
            <person name="Shea T."/>
            <person name="Shenoy N."/>
            <person name="Sisk P."/>
            <person name="Stolte C."/>
            <person name="Sykes S."/>
            <person name="Wortman J."/>
            <person name="Nusbaum C."/>
            <person name="Birren B."/>
        </authorList>
    </citation>
    <scope>NUCLEOTIDE SEQUENCE [LARGE SCALE GENOMIC DNA]</scope>
    <source>
        <strain evidence="1">25433</strain>
    </source>
</reference>
<sequence>MYWWLRDPGEEAETPDRCWLTVDTVDMLNLAWEEQAEVGWEGGQGREEAAKVVEQAC</sequence>
<accession>X0LX25</accession>
<dbReference type="Proteomes" id="UP000030701">
    <property type="component" value="Unassembled WGS sequence"/>
</dbReference>
<dbReference type="AlphaFoldDB" id="X0LX25"/>
<name>X0LX25_FUSOX</name>
<evidence type="ECO:0000313" key="1">
    <source>
        <dbReference type="EMBL" id="EXM30428.1"/>
    </source>
</evidence>
<dbReference type="HOGENOM" id="CLU_2996547_0_0_1"/>